<dbReference type="PROSITE" id="PS50088">
    <property type="entry name" value="ANK_REPEAT"/>
    <property type="match status" value="2"/>
</dbReference>
<dbReference type="EnsemblMetazoa" id="Aqu2.1.11867_001">
    <property type="protein sequence ID" value="Aqu2.1.11867_001"/>
    <property type="gene ID" value="Aqu2.1.11867"/>
</dbReference>
<protein>
    <submittedName>
        <fullName evidence="4">Uncharacterized protein</fullName>
    </submittedName>
</protein>
<dbReference type="SUPFAM" id="SSF48403">
    <property type="entry name" value="Ankyrin repeat"/>
    <property type="match status" value="1"/>
</dbReference>
<keyword evidence="2 3" id="KW-0040">ANK repeat</keyword>
<evidence type="ECO:0000313" key="4">
    <source>
        <dbReference type="EnsemblMetazoa" id="Aqu2.1.11867_001"/>
    </source>
</evidence>
<feature type="repeat" description="ANK" evidence="3">
    <location>
        <begin position="99"/>
        <end position="131"/>
    </location>
</feature>
<name>A0A1X7TC07_AMPQE</name>
<dbReference type="PROSITE" id="PS50297">
    <property type="entry name" value="ANK_REP_REGION"/>
    <property type="match status" value="2"/>
</dbReference>
<dbReference type="AlphaFoldDB" id="A0A1X7TC07"/>
<sequence>EGNTALIESAREGNCDVIELLLNNGAHRNASNFSGETTLVVAARGGHEKIVQLLSEEDDPDITTHNDKLYEAAARGDSTGVHSALSQGANVNYQNPKEDGATSLHVAARGGYHDIVKILLSARAVVNLINTIPDLTSPLA</sequence>
<dbReference type="eggNOG" id="KOG0504">
    <property type="taxonomic scope" value="Eukaryota"/>
</dbReference>
<dbReference type="InterPro" id="IPR036770">
    <property type="entry name" value="Ankyrin_rpt-contain_sf"/>
</dbReference>
<proteinExistence type="predicted"/>
<accession>A0A1X7TC07</accession>
<reference evidence="4" key="1">
    <citation type="submission" date="2017-05" db="UniProtKB">
        <authorList>
            <consortium name="EnsemblMetazoa"/>
        </authorList>
    </citation>
    <scope>IDENTIFICATION</scope>
</reference>
<feature type="repeat" description="ANK" evidence="3">
    <location>
        <begin position="1"/>
        <end position="33"/>
    </location>
</feature>
<evidence type="ECO:0000256" key="1">
    <source>
        <dbReference type="ARBA" id="ARBA00022737"/>
    </source>
</evidence>
<dbReference type="InParanoid" id="A0A1X7TC07"/>
<dbReference type="Gene3D" id="1.25.40.20">
    <property type="entry name" value="Ankyrin repeat-containing domain"/>
    <property type="match status" value="2"/>
</dbReference>
<evidence type="ECO:0000256" key="3">
    <source>
        <dbReference type="PROSITE-ProRule" id="PRU00023"/>
    </source>
</evidence>
<evidence type="ECO:0000256" key="2">
    <source>
        <dbReference type="ARBA" id="ARBA00023043"/>
    </source>
</evidence>
<dbReference type="PANTHER" id="PTHR24171">
    <property type="entry name" value="ANKYRIN REPEAT DOMAIN-CONTAINING PROTEIN 39-RELATED"/>
    <property type="match status" value="1"/>
</dbReference>
<dbReference type="Pfam" id="PF12796">
    <property type="entry name" value="Ank_2"/>
    <property type="match status" value="2"/>
</dbReference>
<dbReference type="InterPro" id="IPR002110">
    <property type="entry name" value="Ankyrin_rpt"/>
</dbReference>
<dbReference type="OrthoDB" id="194358at2759"/>
<organism evidence="4">
    <name type="scientific">Amphimedon queenslandica</name>
    <name type="common">Sponge</name>
    <dbReference type="NCBI Taxonomy" id="400682"/>
    <lineage>
        <taxon>Eukaryota</taxon>
        <taxon>Metazoa</taxon>
        <taxon>Porifera</taxon>
        <taxon>Demospongiae</taxon>
        <taxon>Heteroscleromorpha</taxon>
        <taxon>Haplosclerida</taxon>
        <taxon>Niphatidae</taxon>
        <taxon>Amphimedon</taxon>
    </lineage>
</organism>
<dbReference type="SMART" id="SM00248">
    <property type="entry name" value="ANK"/>
    <property type="match status" value="4"/>
</dbReference>
<keyword evidence="1" id="KW-0677">Repeat</keyword>
<dbReference type="PANTHER" id="PTHR24171:SF9">
    <property type="entry name" value="ANKYRIN REPEAT DOMAIN-CONTAINING PROTEIN 39"/>
    <property type="match status" value="1"/>
</dbReference>